<keyword evidence="2" id="KW-1185">Reference proteome</keyword>
<accession>A0ABQ5YUG1</accession>
<reference evidence="2" key="1">
    <citation type="journal article" date="2019" name="Int. J. Syst. Evol. Microbiol.">
        <title>The Global Catalogue of Microorganisms (GCM) 10K type strain sequencing project: providing services to taxonomists for standard genome sequencing and annotation.</title>
        <authorList>
            <consortium name="The Broad Institute Genomics Platform"/>
            <consortium name="The Broad Institute Genome Sequencing Center for Infectious Disease"/>
            <person name="Wu L."/>
            <person name="Ma J."/>
        </authorList>
    </citation>
    <scope>NUCLEOTIDE SEQUENCE [LARGE SCALE GENOMIC DNA]</scope>
    <source>
        <strain evidence="2">NBRC 105857</strain>
    </source>
</reference>
<comment type="caution">
    <text evidence="1">The sequence shown here is derived from an EMBL/GenBank/DDBJ whole genome shotgun (WGS) entry which is preliminary data.</text>
</comment>
<sequence>MNQTMTQADYDAMHNTARALFDLLYAQDVHALSPAQRQVHQKELSDAYLAMVTLENRRFADLGERSKAALAALQPDVLALQACLNGKEAGADWWAIARKGVQVLAAVAKVV</sequence>
<organism evidence="1 2">
    <name type="scientific">Limnobacter litoralis</name>
    <dbReference type="NCBI Taxonomy" id="481366"/>
    <lineage>
        <taxon>Bacteria</taxon>
        <taxon>Pseudomonadati</taxon>
        <taxon>Pseudomonadota</taxon>
        <taxon>Betaproteobacteria</taxon>
        <taxon>Burkholderiales</taxon>
        <taxon>Burkholderiaceae</taxon>
        <taxon>Limnobacter</taxon>
    </lineage>
</organism>
<gene>
    <name evidence="1" type="ORF">GCM10007875_25360</name>
</gene>
<evidence type="ECO:0000313" key="1">
    <source>
        <dbReference type="EMBL" id="GLR27445.1"/>
    </source>
</evidence>
<protein>
    <submittedName>
        <fullName evidence="1">Uncharacterized protein</fullName>
    </submittedName>
</protein>
<dbReference type="EMBL" id="BSOJ01000031">
    <property type="protein sequence ID" value="GLR27445.1"/>
    <property type="molecule type" value="Genomic_DNA"/>
</dbReference>
<proteinExistence type="predicted"/>
<dbReference type="RefSeq" id="WP_284282249.1">
    <property type="nucleotide sequence ID" value="NZ_BSOJ01000031.1"/>
</dbReference>
<evidence type="ECO:0000313" key="2">
    <source>
        <dbReference type="Proteomes" id="UP001156664"/>
    </source>
</evidence>
<name>A0ABQ5YUG1_9BURK</name>
<dbReference type="Proteomes" id="UP001156664">
    <property type="component" value="Unassembled WGS sequence"/>
</dbReference>